<dbReference type="InterPro" id="IPR006016">
    <property type="entry name" value="UspA"/>
</dbReference>
<reference evidence="4 5" key="1">
    <citation type="submission" date="2016-10" db="EMBL/GenBank/DDBJ databases">
        <authorList>
            <person name="de Groot N.N."/>
        </authorList>
    </citation>
    <scope>NUCLEOTIDE SEQUENCE [LARGE SCALE GENOMIC DNA]</scope>
    <source>
        <strain evidence="4 5">DSM 44908</strain>
    </source>
</reference>
<name>A0A1I0SQ84_9NOCA</name>
<dbReference type="OrthoDB" id="5419113at2"/>
<dbReference type="CDD" id="cd00293">
    <property type="entry name" value="USP-like"/>
    <property type="match status" value="1"/>
</dbReference>
<evidence type="ECO:0000259" key="3">
    <source>
        <dbReference type="Pfam" id="PF00582"/>
    </source>
</evidence>
<feature type="compositionally biased region" description="Basic and acidic residues" evidence="2">
    <location>
        <begin position="40"/>
        <end position="55"/>
    </location>
</feature>
<dbReference type="InterPro" id="IPR006015">
    <property type="entry name" value="Universal_stress_UspA"/>
</dbReference>
<evidence type="ECO:0000313" key="4">
    <source>
        <dbReference type="EMBL" id="SFA41688.1"/>
    </source>
</evidence>
<proteinExistence type="inferred from homology"/>
<dbReference type="RefSeq" id="WP_068363640.1">
    <property type="nucleotide sequence ID" value="NZ_FOJN01000002.1"/>
</dbReference>
<dbReference type="AlphaFoldDB" id="A0A1I0SQ84"/>
<sequence>MSVLVAYSNTTEGRAALQHGIRLAELEDIPVVAFDFDTPTTRDDRGIDPPHREGDDAGTVRWIGRRKDDPDAADELLDTSEEIGATTIVVGIRRRSAVGKLLLGSNAQRILLGADVPVLAVKADTHDH</sequence>
<dbReference type="EMBL" id="FOJN01000002">
    <property type="protein sequence ID" value="SFA41688.1"/>
    <property type="molecule type" value="Genomic_DNA"/>
</dbReference>
<dbReference type="PRINTS" id="PR01438">
    <property type="entry name" value="UNVRSLSTRESS"/>
</dbReference>
<evidence type="ECO:0000256" key="2">
    <source>
        <dbReference type="SAM" id="MobiDB-lite"/>
    </source>
</evidence>
<accession>A0A1I0SQ84</accession>
<gene>
    <name evidence="4" type="ORF">SAMN05444374_102112</name>
</gene>
<evidence type="ECO:0000313" key="5">
    <source>
        <dbReference type="Proteomes" id="UP000182054"/>
    </source>
</evidence>
<dbReference type="Gene3D" id="3.40.50.12370">
    <property type="match status" value="1"/>
</dbReference>
<dbReference type="SUPFAM" id="SSF52402">
    <property type="entry name" value="Adenine nucleotide alpha hydrolases-like"/>
    <property type="match status" value="1"/>
</dbReference>
<organism evidence="4 5">
    <name type="scientific">Rhodococcoides kroppenstedtii</name>
    <dbReference type="NCBI Taxonomy" id="293050"/>
    <lineage>
        <taxon>Bacteria</taxon>
        <taxon>Bacillati</taxon>
        <taxon>Actinomycetota</taxon>
        <taxon>Actinomycetes</taxon>
        <taxon>Mycobacteriales</taxon>
        <taxon>Nocardiaceae</taxon>
        <taxon>Rhodococcoides</taxon>
    </lineage>
</organism>
<protein>
    <submittedName>
        <fullName evidence="4">Universal stress protein family protein</fullName>
    </submittedName>
</protein>
<comment type="similarity">
    <text evidence="1">Belongs to the universal stress protein A family.</text>
</comment>
<feature type="domain" description="UspA" evidence="3">
    <location>
        <begin position="69"/>
        <end position="122"/>
    </location>
</feature>
<dbReference type="GeneID" id="85484588"/>
<dbReference type="Pfam" id="PF00582">
    <property type="entry name" value="Usp"/>
    <property type="match status" value="1"/>
</dbReference>
<dbReference type="Proteomes" id="UP000182054">
    <property type="component" value="Unassembled WGS sequence"/>
</dbReference>
<evidence type="ECO:0000256" key="1">
    <source>
        <dbReference type="ARBA" id="ARBA00008791"/>
    </source>
</evidence>
<feature type="region of interest" description="Disordered" evidence="2">
    <location>
        <begin position="37"/>
        <end position="65"/>
    </location>
</feature>